<protein>
    <recommendedName>
        <fullName evidence="1">Amidohydrolase-related domain-containing protein</fullName>
    </recommendedName>
</protein>
<organism evidence="2 3">
    <name type="scientific">Microdochium trichocladiopsis</name>
    <dbReference type="NCBI Taxonomy" id="1682393"/>
    <lineage>
        <taxon>Eukaryota</taxon>
        <taxon>Fungi</taxon>
        <taxon>Dikarya</taxon>
        <taxon>Ascomycota</taxon>
        <taxon>Pezizomycotina</taxon>
        <taxon>Sordariomycetes</taxon>
        <taxon>Xylariomycetidae</taxon>
        <taxon>Xylariales</taxon>
        <taxon>Microdochiaceae</taxon>
        <taxon>Microdochium</taxon>
    </lineage>
</organism>
<dbReference type="InterPro" id="IPR032466">
    <property type="entry name" value="Metal_Hydrolase"/>
</dbReference>
<dbReference type="EMBL" id="JAGTJQ010000005">
    <property type="protein sequence ID" value="KAH7030571.1"/>
    <property type="molecule type" value="Genomic_DNA"/>
</dbReference>
<sequence length="287" mass="31417">MASITSLLPSSSWDVHVHVFDPVKHPYIPRTRYTPPARSVGDLLRETHTHNYVIVMSGPEGTNTSHTEEAMAELQAKGHNACGVVVMDTEQMTPTELQRLDRAGVRSVRFNTQRTGTSLEALLEQTAGKIAAAGLGWSIEAAIFEVALWQSLIPTMRKLHRQFGTVFVADHIFAAQPEELGSTALSQVLDLVDEGVVVVKISGLTKYNRNPEAMMPIVKEILKKGDGRGGVFASDWPHVFSHPGATDLMEVDIPAHLTLLKAVCDEIGNGAWEKLMRDNAVALYAMN</sequence>
<reference evidence="2" key="1">
    <citation type="journal article" date="2021" name="Nat. Commun.">
        <title>Genetic determinants of endophytism in the Arabidopsis root mycobiome.</title>
        <authorList>
            <person name="Mesny F."/>
            <person name="Miyauchi S."/>
            <person name="Thiergart T."/>
            <person name="Pickel B."/>
            <person name="Atanasova L."/>
            <person name="Karlsson M."/>
            <person name="Huettel B."/>
            <person name="Barry K.W."/>
            <person name="Haridas S."/>
            <person name="Chen C."/>
            <person name="Bauer D."/>
            <person name="Andreopoulos W."/>
            <person name="Pangilinan J."/>
            <person name="LaButti K."/>
            <person name="Riley R."/>
            <person name="Lipzen A."/>
            <person name="Clum A."/>
            <person name="Drula E."/>
            <person name="Henrissat B."/>
            <person name="Kohler A."/>
            <person name="Grigoriev I.V."/>
            <person name="Martin F.M."/>
            <person name="Hacquard S."/>
        </authorList>
    </citation>
    <scope>NUCLEOTIDE SEQUENCE</scope>
    <source>
        <strain evidence="2">MPI-CAGE-CH-0230</strain>
    </source>
</reference>
<evidence type="ECO:0000313" key="3">
    <source>
        <dbReference type="Proteomes" id="UP000756346"/>
    </source>
</evidence>
<dbReference type="Proteomes" id="UP000756346">
    <property type="component" value="Unassembled WGS sequence"/>
</dbReference>
<evidence type="ECO:0000259" key="1">
    <source>
        <dbReference type="Pfam" id="PF04909"/>
    </source>
</evidence>
<keyword evidence="3" id="KW-1185">Reference proteome</keyword>
<evidence type="ECO:0000313" key="2">
    <source>
        <dbReference type="EMBL" id="KAH7030571.1"/>
    </source>
</evidence>
<proteinExistence type="predicted"/>
<name>A0A9P9BMU0_9PEZI</name>
<dbReference type="GeneID" id="70181181"/>
<dbReference type="PANTHER" id="PTHR35563:SF2">
    <property type="entry name" value="BARREL METAL-DEPENDENT HYDROLASE, PUTATIVE (AFU_ORTHOLOGUE AFUA_1G16240)-RELATED"/>
    <property type="match status" value="1"/>
</dbReference>
<dbReference type="PANTHER" id="PTHR35563">
    <property type="entry name" value="BARREL METAL-DEPENDENT HYDROLASE, PUTATIVE (AFU_ORTHOLOGUE AFUA_1G16240)-RELATED"/>
    <property type="match status" value="1"/>
</dbReference>
<dbReference type="Gene3D" id="3.20.20.140">
    <property type="entry name" value="Metal-dependent hydrolases"/>
    <property type="match status" value="1"/>
</dbReference>
<feature type="domain" description="Amidohydrolase-related" evidence="1">
    <location>
        <begin position="13"/>
        <end position="284"/>
    </location>
</feature>
<accession>A0A9P9BMU0</accession>
<dbReference type="AlphaFoldDB" id="A0A9P9BMU0"/>
<dbReference type="OrthoDB" id="2135488at2759"/>
<dbReference type="InterPro" id="IPR052358">
    <property type="entry name" value="Aro_Compnd_Degr_Hydrolases"/>
</dbReference>
<comment type="caution">
    <text evidence="2">The sequence shown here is derived from an EMBL/GenBank/DDBJ whole genome shotgun (WGS) entry which is preliminary data.</text>
</comment>
<dbReference type="RefSeq" id="XP_046012251.1">
    <property type="nucleotide sequence ID" value="XM_046151635.1"/>
</dbReference>
<dbReference type="SUPFAM" id="SSF51556">
    <property type="entry name" value="Metallo-dependent hydrolases"/>
    <property type="match status" value="1"/>
</dbReference>
<dbReference type="InterPro" id="IPR006680">
    <property type="entry name" value="Amidohydro-rel"/>
</dbReference>
<dbReference type="GO" id="GO:0016787">
    <property type="term" value="F:hydrolase activity"/>
    <property type="evidence" value="ECO:0007669"/>
    <property type="project" value="InterPro"/>
</dbReference>
<gene>
    <name evidence="2" type="ORF">B0I36DRAFT_288087</name>
</gene>
<dbReference type="Pfam" id="PF04909">
    <property type="entry name" value="Amidohydro_2"/>
    <property type="match status" value="1"/>
</dbReference>